<dbReference type="SUPFAM" id="SSF53850">
    <property type="entry name" value="Periplasmic binding protein-like II"/>
    <property type="match status" value="1"/>
</dbReference>
<gene>
    <name evidence="6" type="ordered locus">Sthe_3305</name>
</gene>
<dbReference type="eggNOG" id="COG0747">
    <property type="taxonomic scope" value="Bacteria"/>
</dbReference>
<feature type="domain" description="Solute-binding protein family 5" evidence="5">
    <location>
        <begin position="122"/>
        <end position="464"/>
    </location>
</feature>
<reference evidence="7" key="1">
    <citation type="submission" date="2009-11" db="EMBL/GenBank/DDBJ databases">
        <title>The complete chromosome 2 of Sphaerobacter thermophilus DSM 20745.</title>
        <authorList>
            <person name="Lucas S."/>
            <person name="Copeland A."/>
            <person name="Lapidus A."/>
            <person name="Glavina del Rio T."/>
            <person name="Dalin E."/>
            <person name="Tice H."/>
            <person name="Bruce D."/>
            <person name="Goodwin L."/>
            <person name="Pitluck S."/>
            <person name="Kyrpides N."/>
            <person name="Mavromatis K."/>
            <person name="Ivanova N."/>
            <person name="Mikhailova N."/>
            <person name="LaButti K.M."/>
            <person name="Clum A."/>
            <person name="Sun H.I."/>
            <person name="Brettin T."/>
            <person name="Detter J.C."/>
            <person name="Han C."/>
            <person name="Larimer F."/>
            <person name="Land M."/>
            <person name="Hauser L."/>
            <person name="Markowitz V."/>
            <person name="Cheng J.F."/>
            <person name="Hugenholtz P."/>
            <person name="Woyke T."/>
            <person name="Wu D."/>
            <person name="Steenblock K."/>
            <person name="Schneider S."/>
            <person name="Pukall R."/>
            <person name="Goeker M."/>
            <person name="Klenk H.P."/>
            <person name="Eisen J.A."/>
        </authorList>
    </citation>
    <scope>NUCLEOTIDE SEQUENCE [LARGE SCALE GENOMIC DNA]</scope>
    <source>
        <strain evidence="7">ATCC 49802 / DSM 20745 / S 6022</strain>
    </source>
</reference>
<dbReference type="Gene3D" id="3.10.105.10">
    <property type="entry name" value="Dipeptide-binding Protein, Domain 3"/>
    <property type="match status" value="1"/>
</dbReference>
<dbReference type="CDD" id="cd00995">
    <property type="entry name" value="PBP2_NikA_DppA_OppA_like"/>
    <property type="match status" value="1"/>
</dbReference>
<dbReference type="GO" id="GO:0043190">
    <property type="term" value="C:ATP-binding cassette (ABC) transporter complex"/>
    <property type="evidence" value="ECO:0007669"/>
    <property type="project" value="InterPro"/>
</dbReference>
<dbReference type="Proteomes" id="UP000002027">
    <property type="component" value="Chromosome 2"/>
</dbReference>
<evidence type="ECO:0000256" key="1">
    <source>
        <dbReference type="ARBA" id="ARBA00005695"/>
    </source>
</evidence>
<dbReference type="EMBL" id="CP001824">
    <property type="protein sequence ID" value="ACZ40705.1"/>
    <property type="molecule type" value="Genomic_DNA"/>
</dbReference>
<sequence>MGLDMEGKRTTRRQLLAAGLGLGATVAAMPLLAACGGGDSEGGSGDGGSSADATQGTSGTPGTSGDSGSEGEPKYGGKLTMSLADRDVTSFDPIIPTDNMSIWTMVLIYDQLVRNAPDGQSVEPGLAETWEVSDDGLTYTFNLREATFHDGSPVTAEDAVYSLLRAVQEEDSQWGWIYQGVDTVEATDERTVTVKMSHTWAPFLADVALFSSSIIPKKLHEERGPALFDSPVGSGPFQFVSWEKNTSIKLKKWENYWDPERPYLDELEFLVLTDANTRMLKFQAGELDIATDVPFSQLEALEANPNYTILTDGAARFDYIGMNHTRKPFDDKLVRQAINYAIDKEAIIQSVLFGYGEMANTMLPKMLYHADHVEGYPYNLEKAKELMASSSAPDGFTAELIISSGDPVAQQVAQLVQSQLAEIGGTINIRLVEPGSATDDIRALNYDWSKSYYTTDIIDPDELVTFGMVSDGGTKAVWTGYKNEEVDRLAREAAAETDPARREEMYHRIQELTTEDAPVILLYYPTGRTAVQKYIHGFRILPTGNYRLWDVWRSE</sequence>
<dbReference type="PANTHER" id="PTHR30290">
    <property type="entry name" value="PERIPLASMIC BINDING COMPONENT OF ABC TRANSPORTER"/>
    <property type="match status" value="1"/>
</dbReference>
<evidence type="ECO:0000313" key="6">
    <source>
        <dbReference type="EMBL" id="ACZ40705.1"/>
    </source>
</evidence>
<evidence type="ECO:0000259" key="5">
    <source>
        <dbReference type="Pfam" id="PF00496"/>
    </source>
</evidence>
<dbReference type="RefSeq" id="WP_012873740.1">
    <property type="nucleotide sequence ID" value="NC_013524.1"/>
</dbReference>
<dbReference type="InterPro" id="IPR039424">
    <property type="entry name" value="SBP_5"/>
</dbReference>
<dbReference type="PIRSF" id="PIRSF002741">
    <property type="entry name" value="MppA"/>
    <property type="match status" value="1"/>
</dbReference>
<dbReference type="InParanoid" id="D1CA62"/>
<dbReference type="PANTHER" id="PTHR30290:SF9">
    <property type="entry name" value="OLIGOPEPTIDE-BINDING PROTEIN APPA"/>
    <property type="match status" value="1"/>
</dbReference>
<organism evidence="6 7">
    <name type="scientific">Sphaerobacter thermophilus (strain ATCC 49802 / DSM 20745 / KCCM 41009 / NCIMB 13125 / S 6022)</name>
    <dbReference type="NCBI Taxonomy" id="479434"/>
    <lineage>
        <taxon>Bacteria</taxon>
        <taxon>Pseudomonadati</taxon>
        <taxon>Thermomicrobiota</taxon>
        <taxon>Thermomicrobia</taxon>
        <taxon>Sphaerobacterales</taxon>
        <taxon>Sphaerobacterineae</taxon>
        <taxon>Sphaerobacteraceae</taxon>
        <taxon>Sphaerobacter</taxon>
    </lineage>
</organism>
<protein>
    <submittedName>
        <fullName evidence="6">Extracellular solute-binding protein family 5</fullName>
    </submittedName>
</protein>
<dbReference type="Pfam" id="PF00496">
    <property type="entry name" value="SBP_bac_5"/>
    <property type="match status" value="1"/>
</dbReference>
<proteinExistence type="inferred from homology"/>
<dbReference type="InterPro" id="IPR030678">
    <property type="entry name" value="Peptide/Ni-bd"/>
</dbReference>
<feature type="compositionally biased region" description="Low complexity" evidence="4">
    <location>
        <begin position="49"/>
        <end position="67"/>
    </location>
</feature>
<reference evidence="6 7" key="2">
    <citation type="journal article" date="2010" name="Stand. Genomic Sci.">
        <title>Complete genome sequence of Desulfohalobium retbaense type strain (HR(100)).</title>
        <authorList>
            <person name="Spring S."/>
            <person name="Nolan M."/>
            <person name="Lapidus A."/>
            <person name="Glavina Del Rio T."/>
            <person name="Copeland A."/>
            <person name="Tice H."/>
            <person name="Cheng J.F."/>
            <person name="Lucas S."/>
            <person name="Land M."/>
            <person name="Chen F."/>
            <person name="Bruce D."/>
            <person name="Goodwin L."/>
            <person name="Pitluck S."/>
            <person name="Ivanova N."/>
            <person name="Mavromatis K."/>
            <person name="Mikhailova N."/>
            <person name="Pati A."/>
            <person name="Chen A."/>
            <person name="Palaniappan K."/>
            <person name="Hauser L."/>
            <person name="Chang Y.J."/>
            <person name="Jeffries C.D."/>
            <person name="Munk C."/>
            <person name="Kiss H."/>
            <person name="Chain P."/>
            <person name="Han C."/>
            <person name="Brettin T."/>
            <person name="Detter J.C."/>
            <person name="Schuler E."/>
            <person name="Goker M."/>
            <person name="Rohde M."/>
            <person name="Bristow J."/>
            <person name="Eisen J.A."/>
            <person name="Markowitz V."/>
            <person name="Hugenholtz P."/>
            <person name="Kyrpides N.C."/>
            <person name="Klenk H.P."/>
        </authorList>
    </citation>
    <scope>NUCLEOTIDE SEQUENCE [LARGE SCALE GENOMIC DNA]</scope>
    <source>
        <strain evidence="7">ATCC 49802 / DSM 20745 / S 6022</strain>
    </source>
</reference>
<dbReference type="HOGENOM" id="CLU_017028_7_0_0"/>
<dbReference type="AlphaFoldDB" id="D1CA62"/>
<keyword evidence="7" id="KW-1185">Reference proteome</keyword>
<dbReference type="Gene3D" id="3.90.76.10">
    <property type="entry name" value="Dipeptide-binding Protein, Domain 1"/>
    <property type="match status" value="1"/>
</dbReference>
<dbReference type="Gene3D" id="3.40.190.10">
    <property type="entry name" value="Periplasmic binding protein-like II"/>
    <property type="match status" value="1"/>
</dbReference>
<keyword evidence="2" id="KW-0813">Transport</keyword>
<evidence type="ECO:0000256" key="3">
    <source>
        <dbReference type="ARBA" id="ARBA00022729"/>
    </source>
</evidence>
<dbReference type="GO" id="GO:0030288">
    <property type="term" value="C:outer membrane-bounded periplasmic space"/>
    <property type="evidence" value="ECO:0007669"/>
    <property type="project" value="UniProtKB-ARBA"/>
</dbReference>
<evidence type="ECO:0000256" key="2">
    <source>
        <dbReference type="ARBA" id="ARBA00022448"/>
    </source>
</evidence>
<dbReference type="STRING" id="479434.Sthe_3305"/>
<feature type="compositionally biased region" description="Gly residues" evidence="4">
    <location>
        <begin position="39"/>
        <end position="48"/>
    </location>
</feature>
<feature type="region of interest" description="Disordered" evidence="4">
    <location>
        <begin position="39"/>
        <end position="78"/>
    </location>
</feature>
<dbReference type="GO" id="GO:1904680">
    <property type="term" value="F:peptide transmembrane transporter activity"/>
    <property type="evidence" value="ECO:0007669"/>
    <property type="project" value="TreeGrafter"/>
</dbReference>
<evidence type="ECO:0000256" key="4">
    <source>
        <dbReference type="SAM" id="MobiDB-lite"/>
    </source>
</evidence>
<comment type="similarity">
    <text evidence="1">Belongs to the bacterial solute-binding protein 5 family.</text>
</comment>
<dbReference type="GO" id="GO:0015833">
    <property type="term" value="P:peptide transport"/>
    <property type="evidence" value="ECO:0007669"/>
    <property type="project" value="TreeGrafter"/>
</dbReference>
<accession>D1CA62</accession>
<keyword evidence="3" id="KW-0732">Signal</keyword>
<dbReference type="KEGG" id="sti:Sthe_3305"/>
<evidence type="ECO:0000313" key="7">
    <source>
        <dbReference type="Proteomes" id="UP000002027"/>
    </source>
</evidence>
<dbReference type="InterPro" id="IPR000914">
    <property type="entry name" value="SBP_5_dom"/>
</dbReference>
<name>D1CA62_SPHTD</name>